<comment type="similarity">
    <text evidence="1 3">Belongs to the complex I 30 kDa subunit family.</text>
</comment>
<feature type="domain" description="NADH:ubiquinone oxidoreductase 30kDa subunit" evidence="5">
    <location>
        <begin position="47"/>
        <end position="164"/>
    </location>
</feature>
<keyword evidence="7" id="KW-1185">Reference proteome</keyword>
<proteinExistence type="inferred from homology"/>
<dbReference type="Pfam" id="PF00329">
    <property type="entry name" value="Complex1_30kDa"/>
    <property type="match status" value="1"/>
</dbReference>
<keyword evidence="3" id="KW-1278">Translocase</keyword>
<dbReference type="AlphaFoldDB" id="A0A2A6RM56"/>
<dbReference type="InterPro" id="IPR037232">
    <property type="entry name" value="NADH_quin_OxRdtase_su_C/D-like"/>
</dbReference>
<dbReference type="PANTHER" id="PTHR10884:SF14">
    <property type="entry name" value="NADH DEHYDROGENASE [UBIQUINONE] IRON-SULFUR PROTEIN 3, MITOCHONDRIAL"/>
    <property type="match status" value="1"/>
</dbReference>
<name>A0A2A6RM56_9CHLR</name>
<dbReference type="GO" id="GO:0048038">
    <property type="term" value="F:quinone binding"/>
    <property type="evidence" value="ECO:0007669"/>
    <property type="project" value="UniProtKB-KW"/>
</dbReference>
<gene>
    <name evidence="6" type="ORF">CJ255_05745</name>
</gene>
<dbReference type="Gene3D" id="3.30.460.80">
    <property type="entry name" value="NADH:ubiquinone oxidoreductase, 30kDa subunit"/>
    <property type="match status" value="1"/>
</dbReference>
<dbReference type="PANTHER" id="PTHR10884">
    <property type="entry name" value="NADH DEHYDROGENASE UBIQUINONE IRON-SULFUR PROTEIN 3"/>
    <property type="match status" value="1"/>
</dbReference>
<evidence type="ECO:0000259" key="5">
    <source>
        <dbReference type="Pfam" id="PF00329"/>
    </source>
</evidence>
<keyword evidence="4" id="KW-0874">Quinone</keyword>
<dbReference type="Proteomes" id="UP000220527">
    <property type="component" value="Unassembled WGS sequence"/>
</dbReference>
<keyword evidence="2 3" id="KW-0813">Transport</keyword>
<dbReference type="PROSITE" id="PS00542">
    <property type="entry name" value="COMPLEX1_30K"/>
    <property type="match status" value="1"/>
</dbReference>
<comment type="function">
    <text evidence="4">NDH-1 shuttles electrons from NADH, via FMN and iron-sulfur (Fe-S) centers, to quinones in the respiratory chain.</text>
</comment>
<evidence type="ECO:0000256" key="4">
    <source>
        <dbReference type="RuleBase" id="RU003582"/>
    </source>
</evidence>
<evidence type="ECO:0000313" key="7">
    <source>
        <dbReference type="Proteomes" id="UP000220527"/>
    </source>
</evidence>
<comment type="caution">
    <text evidence="6">The sequence shown here is derived from an EMBL/GenBank/DDBJ whole genome shotgun (WGS) entry which is preliminary data.</text>
</comment>
<dbReference type="EC" id="7.1.1.-" evidence="4"/>
<sequence length="171" mass="19413">MTRLDAAALRERMQNDLPDALVEPAPLKVKAAHGAKTTGFVTDDTLIAPEHLIAAALYLRDTLGYAYLSDIAVVDYIADDLFELGYRFYHVEGGPALVLKIRVPRDTPEVPALTPVWPGANFHEREAFDLYGIIFTDHPFLRRIYLWDEFEGFPMRKDFPKQGDKYIGEDE</sequence>
<dbReference type="EMBL" id="NQWI01000017">
    <property type="protein sequence ID" value="PDW03968.1"/>
    <property type="molecule type" value="Genomic_DNA"/>
</dbReference>
<protein>
    <recommendedName>
        <fullName evidence="4">NADH-quinone oxidoreductase</fullName>
        <ecNumber evidence="4">7.1.1.-</ecNumber>
    </recommendedName>
</protein>
<evidence type="ECO:0000256" key="1">
    <source>
        <dbReference type="ARBA" id="ARBA00007569"/>
    </source>
</evidence>
<dbReference type="SUPFAM" id="SSF143243">
    <property type="entry name" value="Nqo5-like"/>
    <property type="match status" value="1"/>
</dbReference>
<organism evidence="6 7">
    <name type="scientific">Candidatus Viridilinea mediisalina</name>
    <dbReference type="NCBI Taxonomy" id="2024553"/>
    <lineage>
        <taxon>Bacteria</taxon>
        <taxon>Bacillati</taxon>
        <taxon>Chloroflexota</taxon>
        <taxon>Chloroflexia</taxon>
        <taxon>Chloroflexales</taxon>
        <taxon>Chloroflexineae</taxon>
        <taxon>Oscillochloridaceae</taxon>
        <taxon>Candidatus Viridilinea</taxon>
    </lineage>
</organism>
<evidence type="ECO:0000256" key="2">
    <source>
        <dbReference type="ARBA" id="ARBA00022448"/>
    </source>
</evidence>
<keyword evidence="3" id="KW-0520">NAD</keyword>
<dbReference type="RefSeq" id="WP_097643139.1">
    <property type="nucleotide sequence ID" value="NZ_NQWI01000017.1"/>
</dbReference>
<dbReference type="GO" id="GO:0016651">
    <property type="term" value="F:oxidoreductase activity, acting on NAD(P)H"/>
    <property type="evidence" value="ECO:0007669"/>
    <property type="project" value="InterPro"/>
</dbReference>
<reference evidence="7" key="1">
    <citation type="submission" date="2017-08" db="EMBL/GenBank/DDBJ databases">
        <authorList>
            <person name="Grouzdev D.S."/>
            <person name="Gaisin V.A."/>
            <person name="Rysina M.S."/>
            <person name="Gorlenko V.M."/>
        </authorList>
    </citation>
    <scope>NUCLEOTIDE SEQUENCE [LARGE SCALE GENOMIC DNA]</scope>
    <source>
        <strain evidence="7">Kir15-3F</strain>
    </source>
</reference>
<dbReference type="OrthoDB" id="9803286at2"/>
<dbReference type="InterPro" id="IPR001268">
    <property type="entry name" value="NADH_UbQ_OxRdtase_30kDa_su"/>
</dbReference>
<accession>A0A2A6RM56</accession>
<dbReference type="GO" id="GO:0008137">
    <property type="term" value="F:NADH dehydrogenase (ubiquinone) activity"/>
    <property type="evidence" value="ECO:0007669"/>
    <property type="project" value="InterPro"/>
</dbReference>
<dbReference type="InterPro" id="IPR020396">
    <property type="entry name" value="NADH_UbQ_OxRdtase_CS"/>
</dbReference>
<comment type="catalytic activity">
    <reaction evidence="4">
        <text>a quinone + NADH + 5 H(+)(in) = a quinol + NAD(+) + 4 H(+)(out)</text>
        <dbReference type="Rhea" id="RHEA:57888"/>
        <dbReference type="ChEBI" id="CHEBI:15378"/>
        <dbReference type="ChEBI" id="CHEBI:24646"/>
        <dbReference type="ChEBI" id="CHEBI:57540"/>
        <dbReference type="ChEBI" id="CHEBI:57945"/>
        <dbReference type="ChEBI" id="CHEBI:132124"/>
    </reaction>
</comment>
<evidence type="ECO:0000313" key="6">
    <source>
        <dbReference type="EMBL" id="PDW03968.1"/>
    </source>
</evidence>
<evidence type="ECO:0000256" key="3">
    <source>
        <dbReference type="RuleBase" id="RU003456"/>
    </source>
</evidence>